<dbReference type="RefSeq" id="WP_068043831.1">
    <property type="nucleotide sequence ID" value="NZ_JAAXOO010000004.1"/>
</dbReference>
<dbReference type="AlphaFoldDB" id="A0A846XHY5"/>
<evidence type="ECO:0000313" key="1">
    <source>
        <dbReference type="EMBL" id="NKY35107.1"/>
    </source>
</evidence>
<name>A0A846XHY5_9NOCA</name>
<comment type="caution">
    <text evidence="1">The sequence shown here is derived from an EMBL/GenBank/DDBJ whole genome shotgun (WGS) entry which is preliminary data.</text>
</comment>
<protein>
    <submittedName>
        <fullName evidence="1">Type II toxin-antitoxin system CcdA family antitoxin</fullName>
    </submittedName>
</protein>
<proteinExistence type="predicted"/>
<dbReference type="EMBL" id="JAAXOO010000004">
    <property type="protein sequence ID" value="NKY35107.1"/>
    <property type="molecule type" value="Genomic_DNA"/>
</dbReference>
<reference evidence="1 2" key="1">
    <citation type="submission" date="2020-04" db="EMBL/GenBank/DDBJ databases">
        <title>MicrobeNet Type strains.</title>
        <authorList>
            <person name="Nicholson A.C."/>
        </authorList>
    </citation>
    <scope>NUCLEOTIDE SEQUENCE [LARGE SCALE GENOMIC DNA]</scope>
    <source>
        <strain evidence="1 2">DSM 45078</strain>
    </source>
</reference>
<gene>
    <name evidence="1" type="ORF">HGA13_18840</name>
</gene>
<evidence type="ECO:0000313" key="2">
    <source>
        <dbReference type="Proteomes" id="UP000565715"/>
    </source>
</evidence>
<dbReference type="Proteomes" id="UP000565715">
    <property type="component" value="Unassembled WGS sequence"/>
</dbReference>
<keyword evidence="2" id="KW-1185">Reference proteome</keyword>
<accession>A0A846XHY5</accession>
<sequence>MTSPRITVTLPSAQVDELRNITDNVSGYVAAAVDRQIRHDLLAEDLRRYEEEHGLFTDEELRSARAELYGDATDSTVA</sequence>
<organism evidence="1 2">
    <name type="scientific">Nocardia speluncae</name>
    <dbReference type="NCBI Taxonomy" id="419477"/>
    <lineage>
        <taxon>Bacteria</taxon>
        <taxon>Bacillati</taxon>
        <taxon>Actinomycetota</taxon>
        <taxon>Actinomycetes</taxon>
        <taxon>Mycobacteriales</taxon>
        <taxon>Nocardiaceae</taxon>
        <taxon>Nocardia</taxon>
    </lineage>
</organism>